<feature type="chain" id="PRO_5046151079" evidence="1">
    <location>
        <begin position="21"/>
        <end position="280"/>
    </location>
</feature>
<name>A0ABS5J6X6_9BACT</name>
<dbReference type="InterPro" id="IPR011008">
    <property type="entry name" value="Dimeric_a/b-barrel"/>
</dbReference>
<dbReference type="InterPro" id="IPR032710">
    <property type="entry name" value="NTF2-like_dom_sf"/>
</dbReference>
<accession>A0ABS5J6X6</accession>
<dbReference type="PANTHER" id="PTHR38436:SF1">
    <property type="entry name" value="ESTER CYCLASE"/>
    <property type="match status" value="1"/>
</dbReference>
<dbReference type="RefSeq" id="WP_211976116.1">
    <property type="nucleotide sequence ID" value="NZ_CBFHAM010000025.1"/>
</dbReference>
<dbReference type="EMBL" id="JAGTXB010000018">
    <property type="protein sequence ID" value="MBS0030979.1"/>
    <property type="molecule type" value="Genomic_DNA"/>
</dbReference>
<dbReference type="Proteomes" id="UP000676386">
    <property type="component" value="Unassembled WGS sequence"/>
</dbReference>
<dbReference type="PANTHER" id="PTHR38436">
    <property type="entry name" value="POLYKETIDE CYCLASE SNOAL-LIKE DOMAIN"/>
    <property type="match status" value="1"/>
</dbReference>
<dbReference type="Gene3D" id="3.10.450.50">
    <property type="match status" value="1"/>
</dbReference>
<organism evidence="2 3">
    <name type="scientific">Chitinophaga hostae</name>
    <dbReference type="NCBI Taxonomy" id="2831022"/>
    <lineage>
        <taxon>Bacteria</taxon>
        <taxon>Pseudomonadati</taxon>
        <taxon>Bacteroidota</taxon>
        <taxon>Chitinophagia</taxon>
        <taxon>Chitinophagales</taxon>
        <taxon>Chitinophagaceae</taxon>
        <taxon>Chitinophaga</taxon>
    </lineage>
</organism>
<sequence>MNIRTSVLLAGLLLPGIAGAQQANKNNHDKIVNMENNKAIVKALYDESLNKRNMQLLSNYISDEYIGAGGVKGAAGFEAPLTSLIAAFPDIHWELITVVGEGSQVVARWKWTGTQTGLYRNIPATGKNIVNDGMAVYELKEGKIIGSDVQIDRLGFLQALDVLPAEVPLPQQPSKETVQFIDKFLVPADGIAEFKQRTAINRQFIKTLPGFIEDAAYEYTDEKGNLICVTVAKWASKEALAKAKESVQALYREQGFNPAEMFSRLGIAADRGVYTSMDVK</sequence>
<comment type="caution">
    <text evidence="2">The sequence shown here is derived from an EMBL/GenBank/DDBJ whole genome shotgun (WGS) entry which is preliminary data.</text>
</comment>
<dbReference type="SUPFAM" id="SSF54909">
    <property type="entry name" value="Dimeric alpha+beta barrel"/>
    <property type="match status" value="1"/>
</dbReference>
<proteinExistence type="predicted"/>
<dbReference type="Pfam" id="PF07366">
    <property type="entry name" value="SnoaL"/>
    <property type="match status" value="1"/>
</dbReference>
<evidence type="ECO:0000313" key="3">
    <source>
        <dbReference type="Proteomes" id="UP000676386"/>
    </source>
</evidence>
<dbReference type="SUPFAM" id="SSF54427">
    <property type="entry name" value="NTF2-like"/>
    <property type="match status" value="1"/>
</dbReference>
<evidence type="ECO:0000313" key="2">
    <source>
        <dbReference type="EMBL" id="MBS0030979.1"/>
    </source>
</evidence>
<reference evidence="2 3" key="1">
    <citation type="submission" date="2021-04" db="EMBL/GenBank/DDBJ databases">
        <title>Chitinophaga sp. nov., isolated from the rhizosphere soil.</title>
        <authorList>
            <person name="He S."/>
        </authorList>
    </citation>
    <scope>NUCLEOTIDE SEQUENCE [LARGE SCALE GENOMIC DNA]</scope>
    <source>
        <strain evidence="2 3">2R12</strain>
    </source>
</reference>
<keyword evidence="1" id="KW-0732">Signal</keyword>
<feature type="signal peptide" evidence="1">
    <location>
        <begin position="1"/>
        <end position="20"/>
    </location>
</feature>
<dbReference type="Gene3D" id="3.30.70.100">
    <property type="match status" value="1"/>
</dbReference>
<dbReference type="InterPro" id="IPR009959">
    <property type="entry name" value="Cyclase_SnoaL-like"/>
</dbReference>
<evidence type="ECO:0000256" key="1">
    <source>
        <dbReference type="SAM" id="SignalP"/>
    </source>
</evidence>
<protein>
    <submittedName>
        <fullName evidence="2">Ester cyclase</fullName>
    </submittedName>
</protein>
<keyword evidence="3" id="KW-1185">Reference proteome</keyword>
<gene>
    <name evidence="2" type="ORF">KE626_26875</name>
</gene>